<dbReference type="Proteomes" id="UP000646911">
    <property type="component" value="Unassembled WGS sequence"/>
</dbReference>
<sequence>MKKYLLLASAFICSMNSLPIASAADLPSDAVRLYAKNAKVDVLLNISYESEDLATIDAFRKALADLGLAYKMEFSVTTASNKVTSKKWKLKTSNKVDLKDNNVDNQVSTLYETVKSKSGSFSWDVATTPK</sequence>
<keyword evidence="1" id="KW-0732">Signal</keyword>
<name>A0ABR6ZEZ4_9BURK</name>
<protein>
    <submittedName>
        <fullName evidence="2">Uncharacterized protein</fullName>
    </submittedName>
</protein>
<gene>
    <name evidence="2" type="ORF">H8L47_22360</name>
</gene>
<evidence type="ECO:0000256" key="1">
    <source>
        <dbReference type="SAM" id="SignalP"/>
    </source>
</evidence>
<dbReference type="RefSeq" id="WP_186955817.1">
    <property type="nucleotide sequence ID" value="NZ_JACOFX010000015.1"/>
</dbReference>
<evidence type="ECO:0000313" key="2">
    <source>
        <dbReference type="EMBL" id="MBC3910312.1"/>
    </source>
</evidence>
<feature type="signal peptide" evidence="1">
    <location>
        <begin position="1"/>
        <end position="23"/>
    </location>
</feature>
<feature type="chain" id="PRO_5045675328" evidence="1">
    <location>
        <begin position="24"/>
        <end position="130"/>
    </location>
</feature>
<organism evidence="2 3">
    <name type="scientific">Undibacterium umbellatum</name>
    <dbReference type="NCBI Taxonomy" id="2762300"/>
    <lineage>
        <taxon>Bacteria</taxon>
        <taxon>Pseudomonadati</taxon>
        <taxon>Pseudomonadota</taxon>
        <taxon>Betaproteobacteria</taxon>
        <taxon>Burkholderiales</taxon>
        <taxon>Oxalobacteraceae</taxon>
        <taxon>Undibacterium</taxon>
    </lineage>
</organism>
<comment type="caution">
    <text evidence="2">The sequence shown here is derived from an EMBL/GenBank/DDBJ whole genome shotgun (WGS) entry which is preliminary data.</text>
</comment>
<dbReference type="EMBL" id="JACOFX010000015">
    <property type="protein sequence ID" value="MBC3910312.1"/>
    <property type="molecule type" value="Genomic_DNA"/>
</dbReference>
<evidence type="ECO:0000313" key="3">
    <source>
        <dbReference type="Proteomes" id="UP000646911"/>
    </source>
</evidence>
<reference evidence="2 3" key="1">
    <citation type="submission" date="2020-08" db="EMBL/GenBank/DDBJ databases">
        <title>Novel species isolated from subtropical streams in China.</title>
        <authorList>
            <person name="Lu H."/>
        </authorList>
    </citation>
    <scope>NUCLEOTIDE SEQUENCE [LARGE SCALE GENOMIC DNA]</scope>
    <source>
        <strain evidence="2 3">NL8W</strain>
    </source>
</reference>
<accession>A0ABR6ZEZ4</accession>
<keyword evidence="3" id="KW-1185">Reference proteome</keyword>
<proteinExistence type="predicted"/>